<feature type="compositionally biased region" description="Polar residues" evidence="1">
    <location>
        <begin position="65"/>
        <end position="74"/>
    </location>
</feature>
<evidence type="ECO:0000313" key="2">
    <source>
        <dbReference type="EMBL" id="KIY69551.1"/>
    </source>
</evidence>
<reference evidence="2 3" key="1">
    <citation type="journal article" date="2015" name="Fungal Genet. Biol.">
        <title>Evolution of novel wood decay mechanisms in Agaricales revealed by the genome sequences of Fistulina hepatica and Cylindrobasidium torrendii.</title>
        <authorList>
            <person name="Floudas D."/>
            <person name="Held B.W."/>
            <person name="Riley R."/>
            <person name="Nagy L.G."/>
            <person name="Koehler G."/>
            <person name="Ransdell A.S."/>
            <person name="Younus H."/>
            <person name="Chow J."/>
            <person name="Chiniquy J."/>
            <person name="Lipzen A."/>
            <person name="Tritt A."/>
            <person name="Sun H."/>
            <person name="Haridas S."/>
            <person name="LaButti K."/>
            <person name="Ohm R.A."/>
            <person name="Kues U."/>
            <person name="Blanchette R.A."/>
            <person name="Grigoriev I.V."/>
            <person name="Minto R.E."/>
            <person name="Hibbett D.S."/>
        </authorList>
    </citation>
    <scope>NUCLEOTIDE SEQUENCE [LARGE SCALE GENOMIC DNA]</scope>
    <source>
        <strain evidence="2 3">FP15055 ss-10</strain>
    </source>
</reference>
<evidence type="ECO:0000256" key="1">
    <source>
        <dbReference type="SAM" id="MobiDB-lite"/>
    </source>
</evidence>
<feature type="region of interest" description="Disordered" evidence="1">
    <location>
        <begin position="55"/>
        <end position="74"/>
    </location>
</feature>
<feature type="region of interest" description="Disordered" evidence="1">
    <location>
        <begin position="254"/>
        <end position="342"/>
    </location>
</feature>
<name>A0A0D7BIS9_9AGAR</name>
<sequence>MPLPILRTALHRDNSRDKKLQPVKEHEMYKLKAGADSQLTFVSFKTAVMGLKGKKRTDQAHGLNPQVQSSSSVDGLNHKKLRAVTSDESFCCAEYLKASPEPLRPVPPKPFIAFQALVIPEPPKPKPLVPKTIPVSKSVPIFPSQPLATPLASSNADNIAISEDEPTLPSQPAAPLVLSKEDIPKSEPTLPSEPAAPLASSKADNLVIPESEPTLPSQPAAPLASSKADKFVISKKLPRSNTVLENTALLSSKELAATKKLARARIRDDRRRREKEAEVPRPPTRPSRPTETTQLPYTPVEPLPAVRKHAVRSNSLPYENEDPDATLRPRMPVRPHTSSGRL</sequence>
<accession>A0A0D7BIS9</accession>
<evidence type="ECO:0000313" key="3">
    <source>
        <dbReference type="Proteomes" id="UP000054007"/>
    </source>
</evidence>
<organism evidence="2 3">
    <name type="scientific">Cylindrobasidium torrendii FP15055 ss-10</name>
    <dbReference type="NCBI Taxonomy" id="1314674"/>
    <lineage>
        <taxon>Eukaryota</taxon>
        <taxon>Fungi</taxon>
        <taxon>Dikarya</taxon>
        <taxon>Basidiomycota</taxon>
        <taxon>Agaricomycotina</taxon>
        <taxon>Agaricomycetes</taxon>
        <taxon>Agaricomycetidae</taxon>
        <taxon>Agaricales</taxon>
        <taxon>Marasmiineae</taxon>
        <taxon>Physalacriaceae</taxon>
        <taxon>Cylindrobasidium</taxon>
    </lineage>
</organism>
<feature type="region of interest" description="Disordered" evidence="1">
    <location>
        <begin position="183"/>
        <end position="202"/>
    </location>
</feature>
<gene>
    <name evidence="2" type="ORF">CYLTODRAFT_420616</name>
</gene>
<feature type="compositionally biased region" description="Basic and acidic residues" evidence="1">
    <location>
        <begin position="265"/>
        <end position="279"/>
    </location>
</feature>
<proteinExistence type="predicted"/>
<keyword evidence="3" id="KW-1185">Reference proteome</keyword>
<dbReference type="Proteomes" id="UP000054007">
    <property type="component" value="Unassembled WGS sequence"/>
</dbReference>
<protein>
    <submittedName>
        <fullName evidence="2">Uncharacterized protein</fullName>
    </submittedName>
</protein>
<dbReference type="AlphaFoldDB" id="A0A0D7BIS9"/>
<dbReference type="EMBL" id="KN880482">
    <property type="protein sequence ID" value="KIY69551.1"/>
    <property type="molecule type" value="Genomic_DNA"/>
</dbReference>